<dbReference type="AlphaFoldDB" id="A0A6G4LIJ3"/>
<gene>
    <name evidence="1" type="ORF">G5638_13965</name>
</gene>
<dbReference type="EMBL" id="JAAJSZ010000005">
    <property type="protein sequence ID" value="NGE60230.1"/>
    <property type="molecule type" value="Genomic_DNA"/>
</dbReference>
<accession>A0A6G4LIJ3</accession>
<proteinExistence type="predicted"/>
<comment type="caution">
    <text evidence="1">The sequence shown here is derived from an EMBL/GenBank/DDBJ whole genome shotgun (WGS) entry which is preliminary data.</text>
</comment>
<sequence length="108" mass="12592">MTTFAGSTGLPQYPHFVELHIWIPLLRQQVAQAAKNHLEEVQLYSLLPSWFACEINHSHPRLPYRRPAERLHLMRVNLSTSSEYSYAIGGYFVGVLPWWNVMRLVELD</sequence>
<reference evidence="1" key="1">
    <citation type="submission" date="2020-02" db="EMBL/GenBank/DDBJ databases">
        <title>WGS of Carbapenem-Resistant Entrobacteriaceae.</title>
        <authorList>
            <person name="Tokajian S."/>
            <person name="El Chaar M."/>
            <person name="El Khoury M."/>
        </authorList>
    </citation>
    <scope>NUCLEOTIDE SEQUENCE</scope>
    <source>
        <strain evidence="1">EHM_24</strain>
    </source>
</reference>
<organism evidence="1">
    <name type="scientific">Enterobacter hormaechei</name>
    <dbReference type="NCBI Taxonomy" id="158836"/>
    <lineage>
        <taxon>Bacteria</taxon>
        <taxon>Pseudomonadati</taxon>
        <taxon>Pseudomonadota</taxon>
        <taxon>Gammaproteobacteria</taxon>
        <taxon>Enterobacterales</taxon>
        <taxon>Enterobacteriaceae</taxon>
        <taxon>Enterobacter</taxon>
        <taxon>Enterobacter cloacae complex</taxon>
    </lineage>
</organism>
<evidence type="ECO:0000313" key="1">
    <source>
        <dbReference type="EMBL" id="NGE60230.1"/>
    </source>
</evidence>
<protein>
    <submittedName>
        <fullName evidence="1">Uncharacterized protein</fullName>
    </submittedName>
</protein>
<name>A0A6G4LIJ3_9ENTR</name>